<sequence length="241" mass="25777">MTPNPPDGDPTRFFRSKAARRDAIVRSLTLLGLFAALAVGLHTAAPRLFDPVWLRRQLAAFGAFAPHTFVALQTLQVLLAPIPGQLLGGVGGYLFGVRAGTAYSLLGVCLGSAAAFTLARRYGRPYVERVTRPETLARWDQFLARNGLVGLFVLFLLPTFPDDLLCFVAGISDLRLRTFLALVAVGRAPSFLAASYAGERLAGGHIGTFLAVVTALAVFSLAIFVLRDRVMSALGSFGPSE</sequence>
<dbReference type="Pfam" id="PF09335">
    <property type="entry name" value="VTT_dom"/>
    <property type="match status" value="1"/>
</dbReference>
<dbReference type="AlphaFoldDB" id="A0A4C2EHP4"/>
<accession>A0A4C2EHP4</accession>
<feature type="transmembrane region" description="Helical" evidence="6">
    <location>
        <begin position="179"/>
        <end position="197"/>
    </location>
</feature>
<evidence type="ECO:0000256" key="2">
    <source>
        <dbReference type="ARBA" id="ARBA00022475"/>
    </source>
</evidence>
<feature type="transmembrane region" description="Helical" evidence="6">
    <location>
        <begin position="58"/>
        <end position="82"/>
    </location>
</feature>
<comment type="subcellular location">
    <subcellularLocation>
        <location evidence="1">Cell membrane</location>
        <topology evidence="1">Multi-pass membrane protein</topology>
    </subcellularLocation>
</comment>
<feature type="transmembrane region" description="Helical" evidence="6">
    <location>
        <begin position="102"/>
        <end position="122"/>
    </location>
</feature>
<gene>
    <name evidence="8" type="ORF">Harman_18700</name>
</gene>
<dbReference type="OrthoDB" id="235837at2157"/>
<keyword evidence="9" id="KW-1185">Reference proteome</keyword>
<keyword evidence="4 6" id="KW-1133">Transmembrane helix</keyword>
<comment type="caution">
    <text evidence="8">The sequence shown here is derived from an EMBL/GenBank/DDBJ whole genome shotgun (WGS) entry which is preliminary data.</text>
</comment>
<dbReference type="EMBL" id="BIXZ01000002">
    <property type="protein sequence ID" value="GCF13935.1"/>
    <property type="molecule type" value="Genomic_DNA"/>
</dbReference>
<feature type="transmembrane region" description="Helical" evidence="6">
    <location>
        <begin position="23"/>
        <end position="46"/>
    </location>
</feature>
<feature type="transmembrane region" description="Helical" evidence="6">
    <location>
        <begin position="209"/>
        <end position="226"/>
    </location>
</feature>
<reference evidence="8 9" key="1">
    <citation type="submission" date="2019-02" db="EMBL/GenBank/DDBJ databases">
        <title>Haloarcula mannanilyticum sp. nov., a mannan degrading haloarchaeon isolated from commercial salt.</title>
        <authorList>
            <person name="Enomoto S."/>
            <person name="Shimane Y."/>
            <person name="Kamekura M."/>
            <person name="Ito T."/>
            <person name="Moriya O."/>
            <person name="Ihara K."/>
            <person name="Takahashi-Ando N."/>
            <person name="Fukushima Y."/>
            <person name="Yoshida Y."/>
            <person name="Usama R."/>
            <person name="Takai K."/>
            <person name="Minegishi H."/>
        </authorList>
    </citation>
    <scope>NUCLEOTIDE SEQUENCE [LARGE SCALE GENOMIC DNA]</scope>
    <source>
        <strain evidence="8 9">MD130-1</strain>
    </source>
</reference>
<name>A0A4C2EHP4_9EURY</name>
<organism evidence="8 9">
    <name type="scientific">Haloarcula mannanilytica</name>
    <dbReference type="NCBI Taxonomy" id="2509225"/>
    <lineage>
        <taxon>Archaea</taxon>
        <taxon>Methanobacteriati</taxon>
        <taxon>Methanobacteriota</taxon>
        <taxon>Stenosarchaea group</taxon>
        <taxon>Halobacteria</taxon>
        <taxon>Halobacteriales</taxon>
        <taxon>Haloarculaceae</taxon>
        <taxon>Haloarcula</taxon>
    </lineage>
</organism>
<protein>
    <recommendedName>
        <fullName evidence="7">VTT domain-containing protein</fullName>
    </recommendedName>
</protein>
<dbReference type="Proteomes" id="UP000304382">
    <property type="component" value="Unassembled WGS sequence"/>
</dbReference>
<evidence type="ECO:0000256" key="1">
    <source>
        <dbReference type="ARBA" id="ARBA00004651"/>
    </source>
</evidence>
<keyword evidence="3 6" id="KW-0812">Transmembrane</keyword>
<feature type="domain" description="VTT" evidence="7">
    <location>
        <begin position="82"/>
        <end position="199"/>
    </location>
</feature>
<dbReference type="PANTHER" id="PTHR12677:SF59">
    <property type="entry name" value="GOLGI APPARATUS MEMBRANE PROTEIN TVP38-RELATED"/>
    <property type="match status" value="1"/>
</dbReference>
<evidence type="ECO:0000313" key="8">
    <source>
        <dbReference type="EMBL" id="GCF13935.1"/>
    </source>
</evidence>
<evidence type="ECO:0000256" key="3">
    <source>
        <dbReference type="ARBA" id="ARBA00022692"/>
    </source>
</evidence>
<evidence type="ECO:0000256" key="5">
    <source>
        <dbReference type="ARBA" id="ARBA00023136"/>
    </source>
</evidence>
<evidence type="ECO:0000313" key="9">
    <source>
        <dbReference type="Proteomes" id="UP000304382"/>
    </source>
</evidence>
<dbReference type="RefSeq" id="WP_137683530.1">
    <property type="nucleotide sequence ID" value="NZ_BIXZ01000002.1"/>
</dbReference>
<dbReference type="InterPro" id="IPR032816">
    <property type="entry name" value="VTT_dom"/>
</dbReference>
<proteinExistence type="predicted"/>
<feature type="transmembrane region" description="Helical" evidence="6">
    <location>
        <begin position="142"/>
        <end position="159"/>
    </location>
</feature>
<keyword evidence="2" id="KW-1003">Cell membrane</keyword>
<evidence type="ECO:0000259" key="7">
    <source>
        <dbReference type="Pfam" id="PF09335"/>
    </source>
</evidence>
<evidence type="ECO:0000256" key="6">
    <source>
        <dbReference type="SAM" id="Phobius"/>
    </source>
</evidence>
<keyword evidence="5 6" id="KW-0472">Membrane</keyword>
<dbReference type="InterPro" id="IPR015414">
    <property type="entry name" value="TMEM64"/>
</dbReference>
<evidence type="ECO:0000256" key="4">
    <source>
        <dbReference type="ARBA" id="ARBA00022989"/>
    </source>
</evidence>
<dbReference type="GO" id="GO:0005886">
    <property type="term" value="C:plasma membrane"/>
    <property type="evidence" value="ECO:0007669"/>
    <property type="project" value="UniProtKB-SubCell"/>
</dbReference>
<dbReference type="PANTHER" id="PTHR12677">
    <property type="entry name" value="GOLGI APPARATUS MEMBRANE PROTEIN TVP38-RELATED"/>
    <property type="match status" value="1"/>
</dbReference>